<dbReference type="Gene3D" id="2.10.260.10">
    <property type="match status" value="1"/>
</dbReference>
<sequence length="61" mass="7060">MGNFSNMKVVAKKGSHSKVYYLRIPHDFIETFGITESDDFTLNVNFDKDGNLVLCYKRVKK</sequence>
<dbReference type="AlphaFoldDB" id="A0A0K1TB46"/>
<name>A0A0K1TB46_9CREN</name>
<protein>
    <recommendedName>
        <fullName evidence="3">AbrB family transcriptional regulator</fullName>
    </recommendedName>
</protein>
<reference evidence="1 2" key="1">
    <citation type="submission" date="2015-07" db="EMBL/GenBank/DDBJ databases">
        <title>Physiological, transcriptional responses and genome re-sequencing of acid resistant extremely thermoacidophilic Metallosphaera sedula SARC-M1.</title>
        <authorList>
            <person name="Ai C."/>
            <person name="McCarthy S."/>
            <person name="Eckrich V."/>
            <person name="Rudrappa D."/>
            <person name="Qiu G."/>
            <person name="Blum P."/>
        </authorList>
    </citation>
    <scope>NUCLEOTIDE SEQUENCE [LARGE SCALE GENOMIC DNA]</scope>
    <source>
        <strain evidence="1 2">SARC-M1</strain>
    </source>
</reference>
<proteinExistence type="predicted"/>
<dbReference type="Proteomes" id="UP000056255">
    <property type="component" value="Chromosome"/>
</dbReference>
<gene>
    <name evidence="1" type="ORF">MsedE_2347</name>
</gene>
<evidence type="ECO:0008006" key="3">
    <source>
        <dbReference type="Google" id="ProtNLM"/>
    </source>
</evidence>
<accession>A0A0K1TB46</accession>
<organism evidence="1 2">
    <name type="scientific">Metallosphaera sedula</name>
    <dbReference type="NCBI Taxonomy" id="43687"/>
    <lineage>
        <taxon>Archaea</taxon>
        <taxon>Thermoproteota</taxon>
        <taxon>Thermoprotei</taxon>
        <taxon>Sulfolobales</taxon>
        <taxon>Sulfolobaceae</taxon>
        <taxon>Metallosphaera</taxon>
    </lineage>
</organism>
<evidence type="ECO:0000313" key="1">
    <source>
        <dbReference type="EMBL" id="AKV84157.1"/>
    </source>
</evidence>
<dbReference type="EMBL" id="CP012176">
    <property type="protein sequence ID" value="AKV84157.1"/>
    <property type="molecule type" value="Genomic_DNA"/>
</dbReference>
<evidence type="ECO:0000313" key="2">
    <source>
        <dbReference type="Proteomes" id="UP000056255"/>
    </source>
</evidence>
<dbReference type="PATRIC" id="fig|43687.9.peg.2446"/>